<name>A0ABU6TDF7_9FABA</name>
<reference evidence="2 3" key="1">
    <citation type="journal article" date="2023" name="Plants (Basel)">
        <title>Bridging the Gap: Combining Genomics and Transcriptomics Approaches to Understand Stylosanthes scabra, an Orphan Legume from the Brazilian Caatinga.</title>
        <authorList>
            <person name="Ferreira-Neto J.R.C."/>
            <person name="da Silva M.D."/>
            <person name="Binneck E."/>
            <person name="de Melo N.F."/>
            <person name="da Silva R.H."/>
            <person name="de Melo A.L.T.M."/>
            <person name="Pandolfi V."/>
            <person name="Bustamante F.O."/>
            <person name="Brasileiro-Vidal A.C."/>
            <person name="Benko-Iseppon A.M."/>
        </authorList>
    </citation>
    <scope>NUCLEOTIDE SEQUENCE [LARGE SCALE GENOMIC DNA]</scope>
    <source>
        <tissue evidence="2">Leaves</tissue>
    </source>
</reference>
<keyword evidence="3" id="KW-1185">Reference proteome</keyword>
<feature type="transmembrane region" description="Helical" evidence="1">
    <location>
        <begin position="32"/>
        <end position="53"/>
    </location>
</feature>
<evidence type="ECO:0000313" key="3">
    <source>
        <dbReference type="Proteomes" id="UP001341840"/>
    </source>
</evidence>
<proteinExistence type="predicted"/>
<comment type="caution">
    <text evidence="2">The sequence shown here is derived from an EMBL/GenBank/DDBJ whole genome shotgun (WGS) entry which is preliminary data.</text>
</comment>
<protein>
    <submittedName>
        <fullName evidence="2">Uncharacterized protein</fullName>
    </submittedName>
</protein>
<accession>A0ABU6TDF7</accession>
<dbReference type="Proteomes" id="UP001341840">
    <property type="component" value="Unassembled WGS sequence"/>
</dbReference>
<keyword evidence="1" id="KW-0812">Transmembrane</keyword>
<organism evidence="2 3">
    <name type="scientific">Stylosanthes scabra</name>
    <dbReference type="NCBI Taxonomy" id="79078"/>
    <lineage>
        <taxon>Eukaryota</taxon>
        <taxon>Viridiplantae</taxon>
        <taxon>Streptophyta</taxon>
        <taxon>Embryophyta</taxon>
        <taxon>Tracheophyta</taxon>
        <taxon>Spermatophyta</taxon>
        <taxon>Magnoliopsida</taxon>
        <taxon>eudicotyledons</taxon>
        <taxon>Gunneridae</taxon>
        <taxon>Pentapetalae</taxon>
        <taxon>rosids</taxon>
        <taxon>fabids</taxon>
        <taxon>Fabales</taxon>
        <taxon>Fabaceae</taxon>
        <taxon>Papilionoideae</taxon>
        <taxon>50 kb inversion clade</taxon>
        <taxon>dalbergioids sensu lato</taxon>
        <taxon>Dalbergieae</taxon>
        <taxon>Pterocarpus clade</taxon>
        <taxon>Stylosanthes</taxon>
    </lineage>
</organism>
<evidence type="ECO:0000313" key="2">
    <source>
        <dbReference type="EMBL" id="MED6146404.1"/>
    </source>
</evidence>
<dbReference type="EMBL" id="JASCZI010090779">
    <property type="protein sequence ID" value="MED6146404.1"/>
    <property type="molecule type" value="Genomic_DNA"/>
</dbReference>
<keyword evidence="1" id="KW-1133">Transmembrane helix</keyword>
<sequence length="181" mass="20066">MVEARIDASFHAYAWDSGQKCFKTPFLAPQAFFLHFSLALAGFLYFRAFATLASLEIQRCALLLDLEPSTPDFVLYKLVHGLRLAFVLLIHKLISCSPCYVILPILLRWLASICKWYGFPGFRFVNSWFCSGVASNWLSEPLSLCISLSTAKALVRVTVPSSAVLADCGINWGEAATFSLG</sequence>
<keyword evidence="1" id="KW-0472">Membrane</keyword>
<gene>
    <name evidence="2" type="ORF">PIB30_034219</name>
</gene>
<evidence type="ECO:0000256" key="1">
    <source>
        <dbReference type="SAM" id="Phobius"/>
    </source>
</evidence>